<organism evidence="2 3">
    <name type="scientific">Paeniglutamicibacter gangotriensis</name>
    <dbReference type="NCBI Taxonomy" id="254787"/>
    <lineage>
        <taxon>Bacteria</taxon>
        <taxon>Bacillati</taxon>
        <taxon>Actinomycetota</taxon>
        <taxon>Actinomycetes</taxon>
        <taxon>Micrococcales</taxon>
        <taxon>Micrococcaceae</taxon>
        <taxon>Paeniglutamicibacter</taxon>
    </lineage>
</organism>
<dbReference type="EMBL" id="VOBL01000001">
    <property type="protein sequence ID" value="KAA0979923.1"/>
    <property type="molecule type" value="Genomic_DNA"/>
</dbReference>
<dbReference type="AlphaFoldDB" id="A0A5B0EM94"/>
<dbReference type="RefSeq" id="WP_149618469.1">
    <property type="nucleotide sequence ID" value="NZ_VOBL01000001.1"/>
</dbReference>
<sequence>MSDNTEIWARLRAPFNPGQINKLPKPYKRDSPKSNCRECGGYHGLPAVHLDYVGHAALTDRLLEVDPEWSWEPVAMDPSGLPQFDNFGGLWIRLTIGGVTRLGYGDADGKNNANGVKEAIGDALRNAGMRFGVALDLWHKGDLWSAKEEQGVEGAEAPRPAAPPAQQQTPSVDWPKEILKARNHRESLLALLDKAKGLGAPQTVIDQIISEGNALTERNAA</sequence>
<evidence type="ECO:0000313" key="2">
    <source>
        <dbReference type="EMBL" id="KAA0979923.1"/>
    </source>
</evidence>
<accession>A0A5B0EM94</accession>
<gene>
    <name evidence="2" type="ORF">FQ154_01820</name>
</gene>
<proteinExistence type="predicted"/>
<feature type="compositionally biased region" description="Low complexity" evidence="1">
    <location>
        <begin position="155"/>
        <end position="170"/>
    </location>
</feature>
<name>A0A5B0EM94_9MICC</name>
<evidence type="ECO:0000256" key="1">
    <source>
        <dbReference type="SAM" id="MobiDB-lite"/>
    </source>
</evidence>
<protein>
    <submittedName>
        <fullName evidence="2">Uncharacterized protein</fullName>
    </submittedName>
</protein>
<dbReference type="Proteomes" id="UP000323856">
    <property type="component" value="Unassembled WGS sequence"/>
</dbReference>
<comment type="caution">
    <text evidence="2">The sequence shown here is derived from an EMBL/GenBank/DDBJ whole genome shotgun (WGS) entry which is preliminary data.</text>
</comment>
<reference evidence="2 3" key="1">
    <citation type="submission" date="2019-07" db="EMBL/GenBank/DDBJ databases">
        <title>Analysis of the biochemical properties, biological activity and biotechnological potential of siderophores and biosurfactants produced by Antarctic psychrotolerant bacteria.</title>
        <authorList>
            <person name="Styczynski M."/>
            <person name="Krucon T."/>
            <person name="Decewicz P."/>
            <person name="Dziewit L."/>
        </authorList>
    </citation>
    <scope>NUCLEOTIDE SEQUENCE [LARGE SCALE GENOMIC DNA]</scope>
    <source>
        <strain evidence="2 3">ANT_H27</strain>
    </source>
</reference>
<feature type="region of interest" description="Disordered" evidence="1">
    <location>
        <begin position="148"/>
        <end position="172"/>
    </location>
</feature>
<dbReference type="OrthoDB" id="7844019at2"/>
<evidence type="ECO:0000313" key="3">
    <source>
        <dbReference type="Proteomes" id="UP000323856"/>
    </source>
</evidence>